<dbReference type="STRING" id="1316194.A0A1Q5UKH0"/>
<organism evidence="1 2">
    <name type="scientific">Penicillium subrubescens</name>
    <dbReference type="NCBI Taxonomy" id="1316194"/>
    <lineage>
        <taxon>Eukaryota</taxon>
        <taxon>Fungi</taxon>
        <taxon>Dikarya</taxon>
        <taxon>Ascomycota</taxon>
        <taxon>Pezizomycotina</taxon>
        <taxon>Eurotiomycetes</taxon>
        <taxon>Eurotiomycetidae</taxon>
        <taxon>Eurotiales</taxon>
        <taxon>Aspergillaceae</taxon>
        <taxon>Penicillium</taxon>
    </lineage>
</organism>
<name>A0A1Q5UKH0_9EURO</name>
<evidence type="ECO:0000313" key="1">
    <source>
        <dbReference type="EMBL" id="OKP12962.1"/>
    </source>
</evidence>
<dbReference type="AlphaFoldDB" id="A0A1Q5UKH0"/>
<keyword evidence="2" id="KW-1185">Reference proteome</keyword>
<sequence length="191" mass="22025">MERAHSLAHDATTESREIDPPPWAKIQLRASALRWARLSAVDHRRSVFRQSVAGQYARQLDWALQGPHRIYDCFDREKASVLAEHRTGHARFNGYLHRIGQSESDLCACGVERETVQHFLFQCTQWNEQRRVLIDAVGSNYGSLPYMLGGKPESVDGTNEQNRRAWKHDIKVIKAVVAFAVETKRLMYERH</sequence>
<gene>
    <name evidence="1" type="ORF">PENSUB_1344</name>
</gene>
<proteinExistence type="predicted"/>
<evidence type="ECO:0000313" key="2">
    <source>
        <dbReference type="Proteomes" id="UP000186955"/>
    </source>
</evidence>
<comment type="caution">
    <text evidence="1">The sequence shown here is derived from an EMBL/GenBank/DDBJ whole genome shotgun (WGS) entry which is preliminary data.</text>
</comment>
<dbReference type="Proteomes" id="UP000186955">
    <property type="component" value="Unassembled WGS sequence"/>
</dbReference>
<protein>
    <recommendedName>
        <fullName evidence="3">Reverse transcriptase zinc-binding domain-containing protein</fullName>
    </recommendedName>
</protein>
<evidence type="ECO:0008006" key="3">
    <source>
        <dbReference type="Google" id="ProtNLM"/>
    </source>
</evidence>
<reference evidence="1 2" key="1">
    <citation type="submission" date="2016-10" db="EMBL/GenBank/DDBJ databases">
        <title>Genome sequence of the ascomycete fungus Penicillium subrubescens.</title>
        <authorList>
            <person name="De Vries R.P."/>
            <person name="Peng M."/>
            <person name="Dilokpimol A."/>
            <person name="Hilden K."/>
            <person name="Makela M.R."/>
            <person name="Grigoriev I."/>
            <person name="Riley R."/>
            <person name="Granchi Z."/>
        </authorList>
    </citation>
    <scope>NUCLEOTIDE SEQUENCE [LARGE SCALE GENOMIC DNA]</scope>
    <source>
        <strain evidence="1 2">CBS 132785</strain>
    </source>
</reference>
<dbReference type="EMBL" id="MNBE01000165">
    <property type="protein sequence ID" value="OKP12962.1"/>
    <property type="molecule type" value="Genomic_DNA"/>
</dbReference>
<dbReference type="OrthoDB" id="4366311at2759"/>
<accession>A0A1Q5UKH0</accession>